<evidence type="ECO:0000256" key="5">
    <source>
        <dbReference type="SAM" id="MobiDB-lite"/>
    </source>
</evidence>
<dbReference type="PANTHER" id="PTHR11040:SF140">
    <property type="entry name" value="ZRT (ZRT), IRT- (IRT-) LIKE PROTEIN TRANSPORTER"/>
    <property type="match status" value="1"/>
</dbReference>
<dbReference type="InterPro" id="IPR003689">
    <property type="entry name" value="ZIP"/>
</dbReference>
<dbReference type="GO" id="GO:0005886">
    <property type="term" value="C:plasma membrane"/>
    <property type="evidence" value="ECO:0007669"/>
    <property type="project" value="TreeGrafter"/>
</dbReference>
<keyword evidence="4 6" id="KW-0472">Membrane</keyword>
<keyword evidence="3 6" id="KW-1133">Transmembrane helix</keyword>
<feature type="transmembrane region" description="Helical" evidence="6">
    <location>
        <begin position="110"/>
        <end position="132"/>
    </location>
</feature>
<dbReference type="GO" id="GO:0005385">
    <property type="term" value="F:zinc ion transmembrane transporter activity"/>
    <property type="evidence" value="ECO:0007669"/>
    <property type="project" value="TreeGrafter"/>
</dbReference>
<feature type="compositionally biased region" description="Basic and acidic residues" evidence="5">
    <location>
        <begin position="162"/>
        <end position="176"/>
    </location>
</feature>
<keyword evidence="8" id="KW-1185">Reference proteome</keyword>
<dbReference type="AlphaFoldDB" id="A0AAN8K601"/>
<feature type="transmembrane region" description="Helical" evidence="6">
    <location>
        <begin position="277"/>
        <end position="299"/>
    </location>
</feature>
<comment type="caution">
    <text evidence="7">The sequence shown here is derived from an EMBL/GenBank/DDBJ whole genome shotgun (WGS) entry which is preliminary data.</text>
</comment>
<evidence type="ECO:0000256" key="3">
    <source>
        <dbReference type="ARBA" id="ARBA00022989"/>
    </source>
</evidence>
<gene>
    <name evidence="7" type="ORF">SNE40_005062</name>
</gene>
<evidence type="ECO:0000313" key="7">
    <source>
        <dbReference type="EMBL" id="KAK6189002.1"/>
    </source>
</evidence>
<evidence type="ECO:0000256" key="4">
    <source>
        <dbReference type="ARBA" id="ARBA00023136"/>
    </source>
</evidence>
<feature type="transmembrane region" description="Helical" evidence="6">
    <location>
        <begin position="69"/>
        <end position="90"/>
    </location>
</feature>
<feature type="transmembrane region" description="Helical" evidence="6">
    <location>
        <begin position="242"/>
        <end position="265"/>
    </location>
</feature>
<reference evidence="7 8" key="1">
    <citation type="submission" date="2024-01" db="EMBL/GenBank/DDBJ databases">
        <title>The genome of the rayed Mediterranean limpet Patella caerulea (Linnaeus, 1758).</title>
        <authorList>
            <person name="Anh-Thu Weber A."/>
            <person name="Halstead-Nussloch G."/>
        </authorList>
    </citation>
    <scope>NUCLEOTIDE SEQUENCE [LARGE SCALE GENOMIC DNA]</scope>
    <source>
        <strain evidence="7">AATW-2023a</strain>
        <tissue evidence="7">Whole specimen</tissue>
    </source>
</reference>
<protein>
    <submittedName>
        <fullName evidence="7">Uncharacterized protein</fullName>
    </submittedName>
</protein>
<proteinExistence type="predicted"/>
<comment type="subcellular location">
    <subcellularLocation>
        <location evidence="1">Membrane</location>
        <topology evidence="1">Multi-pass membrane protein</topology>
    </subcellularLocation>
</comment>
<feature type="transmembrane region" description="Helical" evidence="6">
    <location>
        <begin position="216"/>
        <end position="236"/>
    </location>
</feature>
<evidence type="ECO:0000256" key="2">
    <source>
        <dbReference type="ARBA" id="ARBA00022692"/>
    </source>
</evidence>
<dbReference type="PANTHER" id="PTHR11040">
    <property type="entry name" value="ZINC/IRON TRANSPORTER"/>
    <property type="match status" value="1"/>
</dbReference>
<feature type="compositionally biased region" description="Basic and acidic residues" evidence="5">
    <location>
        <begin position="188"/>
        <end position="202"/>
    </location>
</feature>
<evidence type="ECO:0000256" key="1">
    <source>
        <dbReference type="ARBA" id="ARBA00004141"/>
    </source>
</evidence>
<accession>A0AAN8K601</accession>
<dbReference type="EMBL" id="JAZGQO010000003">
    <property type="protein sequence ID" value="KAK6189002.1"/>
    <property type="molecule type" value="Genomic_DNA"/>
</dbReference>
<feature type="transmembrane region" description="Helical" evidence="6">
    <location>
        <begin position="12"/>
        <end position="32"/>
    </location>
</feature>
<evidence type="ECO:0000256" key="6">
    <source>
        <dbReference type="SAM" id="Phobius"/>
    </source>
</evidence>
<feature type="transmembrane region" description="Helical" evidence="6">
    <location>
        <begin position="305"/>
        <end position="327"/>
    </location>
</feature>
<keyword evidence="2 6" id="KW-0812">Transmembrane</keyword>
<feature type="region of interest" description="Disordered" evidence="5">
    <location>
        <begin position="145"/>
        <end position="207"/>
    </location>
</feature>
<dbReference type="Pfam" id="PF02535">
    <property type="entry name" value="Zip"/>
    <property type="match status" value="1"/>
</dbReference>
<name>A0AAN8K601_PATCE</name>
<dbReference type="Proteomes" id="UP001347796">
    <property type="component" value="Unassembled WGS sequence"/>
</dbReference>
<feature type="transmembrane region" description="Helical" evidence="6">
    <location>
        <begin position="339"/>
        <end position="358"/>
    </location>
</feature>
<sequence>MTTLSVESVKGIILTALFLLTFIVGVIPVKLVNVWKKRSLTAEQASSINTGSNSDNQDESGLKPIFKRVISLLSCFAAGVFLATCFLDLLPGVRRTMTHVLYSFNIFTGFPIPEFIMVLGFFVILITEQVVLTYKEKRIHDNSVPNDKKPLLTNENENWQEDSVRSDHSITGIRDEPDFEVSVQSDASNEKETRLSRSDSHSHHNSILPHSSLRSLILLIALSMHSVFEGLAVGLQKTTGDVVGIFAALILHKSILGFSLGLNLVQSRLSQSLVIRSIFGFSISAPLGVGVGMGIMNLWDSSTSSLVQGLLQGVATGTFVYVTFFEVLPHEFNSQSDRLLKVLFLILGYSTVTGILFLSGDIKKPFCVVESEMNGHHK</sequence>
<organism evidence="7 8">
    <name type="scientific">Patella caerulea</name>
    <name type="common">Rayed Mediterranean limpet</name>
    <dbReference type="NCBI Taxonomy" id="87958"/>
    <lineage>
        <taxon>Eukaryota</taxon>
        <taxon>Metazoa</taxon>
        <taxon>Spiralia</taxon>
        <taxon>Lophotrochozoa</taxon>
        <taxon>Mollusca</taxon>
        <taxon>Gastropoda</taxon>
        <taxon>Patellogastropoda</taxon>
        <taxon>Patelloidea</taxon>
        <taxon>Patellidae</taxon>
        <taxon>Patella</taxon>
    </lineage>
</organism>
<evidence type="ECO:0000313" key="8">
    <source>
        <dbReference type="Proteomes" id="UP001347796"/>
    </source>
</evidence>